<feature type="signal peptide" evidence="2">
    <location>
        <begin position="1"/>
        <end position="17"/>
    </location>
</feature>
<dbReference type="RefSeq" id="XP_018019975.1">
    <property type="nucleotide sequence ID" value="XM_018164486.2"/>
</dbReference>
<dbReference type="Proteomes" id="UP000694843">
    <property type="component" value="Unplaced"/>
</dbReference>
<dbReference type="AlphaFoldDB" id="A0A8B7P1Y9"/>
<name>A0A8B7P1Y9_HYAAZ</name>
<evidence type="ECO:0000313" key="4">
    <source>
        <dbReference type="RefSeq" id="XP_018019975.1"/>
    </source>
</evidence>
<dbReference type="Gene3D" id="3.20.80.10">
    <property type="entry name" value="Regulatory factor, effector binding domain"/>
    <property type="match status" value="2"/>
</dbReference>
<keyword evidence="2" id="KW-0732">Signal</keyword>
<accession>A0A8B7P1Y9</accession>
<reference evidence="4" key="1">
    <citation type="submission" date="2025-08" db="UniProtKB">
        <authorList>
            <consortium name="RefSeq"/>
        </authorList>
    </citation>
    <scope>IDENTIFICATION</scope>
    <source>
        <tissue evidence="4">Whole organism</tissue>
    </source>
</reference>
<evidence type="ECO:0000256" key="2">
    <source>
        <dbReference type="SAM" id="SignalP"/>
    </source>
</evidence>
<dbReference type="Pfam" id="PF04832">
    <property type="entry name" value="SOUL"/>
    <property type="match status" value="2"/>
</dbReference>
<dbReference type="GeneID" id="108676412"/>
<dbReference type="InterPro" id="IPR011256">
    <property type="entry name" value="Reg_factor_effector_dom_sf"/>
</dbReference>
<proteinExistence type="inferred from homology"/>
<feature type="chain" id="PRO_5034505308" evidence="2">
    <location>
        <begin position="18"/>
        <end position="789"/>
    </location>
</feature>
<protein>
    <submittedName>
        <fullName evidence="4">Uncharacterized protein LOC108676412</fullName>
    </submittedName>
</protein>
<sequence>MALFVLRLSSLLSLDNASQPHDSVQSFDPTFDGDNRWSASYNIDNPDYYSRGYSTGNFYGAIDPTDLPSTLPIASPLISSIPRANSQYTNGTLAPSETPPVIAEEYSNSSTSALVGSDIENYLKIKSADSGGIKSDINSSTSFTPAAHNVSGIGGRLTVEKLVDKSEDLLDMIGGLVPVNDKVESSEPVPNFEYYDFSAEKNNLHIPQTLTAQSLVSPVPYPRVRPTDKKITTTDAPAVQIIHSPSDVETNPVTITPPTSTPLLKKTIDPVKIDLGVSTRTNPYPYGPMLLPGYGGVSSGSASTVRSRVPSDQTPTVQPPGEEYEYEYEVYDYKDSGRKVQTQRPPVLFHFDGPGYVPEAPSTSAPAVRSPTPSDPWDCAPRCPNYTLEDWNSYYDVRRYPEMTWLSTIIINKDRVLAELEGYMRLQDYFFGLNDRGQVLNLSAPFITQIKHGRHPGILSEVNDFTISLHVPPGAAGEGYELPTPISNEVLIDTLEAKTVFVASFEVDVWDVTTDFLQRKAESLMSRLRSNGEAFVDRYYYLASYSRPELYQPVYYEVWVYATSFRSPHVPPPEPLPRPKMPPLSKVTQETMQRLCRGVECPSFEVVRTYKYGIQKRRYFDVVFASVSPGDCYFSTLSVWKGFMPLHLYKHGINSHMEVVEATRPIAVVRVKEDSTPNTECPQNLTMSLFLPRRLHSAPPVTGYTAPGPVVITALEDVMVYAYTVGGYLIDPHRVRKELSDLRYRLTEFGACYKDDVYYVVVYDFISRYHGRQNEIWVVAENCRATHNG</sequence>
<comment type="similarity">
    <text evidence="1">Belongs to the HEBP family.</text>
</comment>
<evidence type="ECO:0000256" key="1">
    <source>
        <dbReference type="ARBA" id="ARBA00009817"/>
    </source>
</evidence>
<keyword evidence="3" id="KW-1185">Reference proteome</keyword>
<dbReference type="KEGG" id="hazt:108676412"/>
<organism evidence="3 4">
    <name type="scientific">Hyalella azteca</name>
    <name type="common">Amphipod</name>
    <dbReference type="NCBI Taxonomy" id="294128"/>
    <lineage>
        <taxon>Eukaryota</taxon>
        <taxon>Metazoa</taxon>
        <taxon>Ecdysozoa</taxon>
        <taxon>Arthropoda</taxon>
        <taxon>Crustacea</taxon>
        <taxon>Multicrustacea</taxon>
        <taxon>Malacostraca</taxon>
        <taxon>Eumalacostraca</taxon>
        <taxon>Peracarida</taxon>
        <taxon>Amphipoda</taxon>
        <taxon>Senticaudata</taxon>
        <taxon>Talitrida</taxon>
        <taxon>Talitroidea</taxon>
        <taxon>Hyalellidae</taxon>
        <taxon>Hyalella</taxon>
    </lineage>
</organism>
<evidence type="ECO:0000313" key="3">
    <source>
        <dbReference type="Proteomes" id="UP000694843"/>
    </source>
</evidence>
<dbReference type="PANTHER" id="PTHR11220">
    <property type="entry name" value="HEME-BINDING PROTEIN-RELATED"/>
    <property type="match status" value="1"/>
</dbReference>
<dbReference type="SUPFAM" id="SSF55136">
    <property type="entry name" value="Probable bacterial effector-binding domain"/>
    <property type="match status" value="2"/>
</dbReference>
<gene>
    <name evidence="4" type="primary">LOC108676412</name>
</gene>
<dbReference type="OrthoDB" id="6424451at2759"/>
<dbReference type="PANTHER" id="PTHR11220:SF1">
    <property type="entry name" value="HEME-BINDING PROTEIN 2"/>
    <property type="match status" value="1"/>
</dbReference>
<dbReference type="InterPro" id="IPR006917">
    <property type="entry name" value="SOUL_heme-bd"/>
</dbReference>